<evidence type="ECO:0000313" key="1">
    <source>
        <dbReference type="EMBL" id="KAJ3588338.1"/>
    </source>
</evidence>
<dbReference type="EMBL" id="JANIIK010000116">
    <property type="protein sequence ID" value="KAJ3588338.1"/>
    <property type="molecule type" value="Genomic_DNA"/>
</dbReference>
<evidence type="ECO:0000313" key="2">
    <source>
        <dbReference type="Proteomes" id="UP001148018"/>
    </source>
</evidence>
<protein>
    <submittedName>
        <fullName evidence="1">Uncharacterized protein</fullName>
    </submittedName>
</protein>
<dbReference type="AlphaFoldDB" id="A0A9Q0DH59"/>
<keyword evidence="2" id="KW-1185">Reference proteome</keyword>
<proteinExistence type="predicted"/>
<comment type="caution">
    <text evidence="1">The sequence shown here is derived from an EMBL/GenBank/DDBJ whole genome shotgun (WGS) entry which is preliminary data.</text>
</comment>
<accession>A0A9Q0DH59</accession>
<dbReference type="InterPro" id="IPR041966">
    <property type="entry name" value="LOTUS-like"/>
</dbReference>
<dbReference type="Gene3D" id="3.30.420.610">
    <property type="entry name" value="LOTUS domain-like"/>
    <property type="match status" value="1"/>
</dbReference>
<organism evidence="1 2">
    <name type="scientific">Muraenolepis orangiensis</name>
    <name type="common">Patagonian moray cod</name>
    <dbReference type="NCBI Taxonomy" id="630683"/>
    <lineage>
        <taxon>Eukaryota</taxon>
        <taxon>Metazoa</taxon>
        <taxon>Chordata</taxon>
        <taxon>Craniata</taxon>
        <taxon>Vertebrata</taxon>
        <taxon>Euteleostomi</taxon>
        <taxon>Actinopterygii</taxon>
        <taxon>Neopterygii</taxon>
        <taxon>Teleostei</taxon>
        <taxon>Neoteleostei</taxon>
        <taxon>Acanthomorphata</taxon>
        <taxon>Zeiogadaria</taxon>
        <taxon>Gadariae</taxon>
        <taxon>Gadiformes</taxon>
        <taxon>Muraenolepidoidei</taxon>
        <taxon>Muraenolepididae</taxon>
        <taxon>Muraenolepis</taxon>
    </lineage>
</organism>
<sequence>MGKEVVAVRAAVQPGRRADRPAPSRLPLDVRRADPVHEAGYLVLMDYLRSIPSVVRMEHRMGEPEVYNVELVHSRLSEPLAKHWHCMWLSKLPGVYLDMFSQAIPPEALDKLDTWTHICSVRLRSCWSHGIK</sequence>
<gene>
    <name evidence="1" type="ORF">NHX12_011931</name>
</gene>
<dbReference type="Proteomes" id="UP001148018">
    <property type="component" value="Unassembled WGS sequence"/>
</dbReference>
<name>A0A9Q0DH59_9TELE</name>
<reference evidence="1" key="1">
    <citation type="submission" date="2022-07" db="EMBL/GenBank/DDBJ databases">
        <title>Chromosome-level genome of Muraenolepis orangiensis.</title>
        <authorList>
            <person name="Kim J."/>
        </authorList>
    </citation>
    <scope>NUCLEOTIDE SEQUENCE</scope>
    <source>
        <strain evidence="1">KU_S4_2022</strain>
        <tissue evidence="1">Muscle</tissue>
    </source>
</reference>